<dbReference type="Gene3D" id="3.40.190.170">
    <property type="entry name" value="Bacterial extracellular solute-binding protein, family 7"/>
    <property type="match status" value="1"/>
</dbReference>
<dbReference type="NCBIfam" id="TIGR00787">
    <property type="entry name" value="dctP"/>
    <property type="match status" value="1"/>
</dbReference>
<dbReference type="RefSeq" id="WP_088906262.1">
    <property type="nucleotide sequence ID" value="NZ_CP018145.1"/>
</dbReference>
<comment type="similarity">
    <text evidence="1">Belongs to the bacterial solute-binding protein 7 family.</text>
</comment>
<dbReference type="InterPro" id="IPR018389">
    <property type="entry name" value="DctP_fam"/>
</dbReference>
<gene>
    <name evidence="4" type="ORF">BP422_01585</name>
</gene>
<dbReference type="Proteomes" id="UP000197781">
    <property type="component" value="Chromosome"/>
</dbReference>
<accession>A0A220MBR8</accession>
<dbReference type="InterPro" id="IPR038404">
    <property type="entry name" value="TRAP_DctP_sf"/>
</dbReference>
<evidence type="ECO:0000256" key="3">
    <source>
        <dbReference type="ARBA" id="ARBA00022729"/>
    </source>
</evidence>
<dbReference type="NCBIfam" id="NF037995">
    <property type="entry name" value="TRAP_S1"/>
    <property type="match status" value="1"/>
</dbReference>
<dbReference type="Pfam" id="PF03480">
    <property type="entry name" value="DctP"/>
    <property type="match status" value="1"/>
</dbReference>
<dbReference type="PANTHER" id="PTHR33376:SF7">
    <property type="entry name" value="C4-DICARBOXYLATE-BINDING PROTEIN DCTB"/>
    <property type="match status" value="1"/>
</dbReference>
<evidence type="ECO:0000256" key="2">
    <source>
        <dbReference type="ARBA" id="ARBA00022448"/>
    </source>
</evidence>
<dbReference type="AlphaFoldDB" id="A0A220MBR8"/>
<dbReference type="EMBL" id="CP018145">
    <property type="protein sequence ID" value="ASJ52343.1"/>
    <property type="molecule type" value="Genomic_DNA"/>
</dbReference>
<evidence type="ECO:0000313" key="5">
    <source>
        <dbReference type="Proteomes" id="UP000197781"/>
    </source>
</evidence>
<reference evidence="4 5" key="1">
    <citation type="submission" date="2016-11" db="EMBL/GenBank/DDBJ databases">
        <authorList>
            <person name="Jaros S."/>
            <person name="Januszkiewicz K."/>
            <person name="Wedrychowicz H."/>
        </authorList>
    </citation>
    <scope>NUCLEOTIDE SEQUENCE [LARGE SCALE GENOMIC DNA]</scope>
    <source>
        <strain evidence="4 5">NF2</strain>
    </source>
</reference>
<evidence type="ECO:0000256" key="1">
    <source>
        <dbReference type="ARBA" id="ARBA00009023"/>
    </source>
</evidence>
<dbReference type="KEGG" id="bfm:BP422_01585"/>
<sequence>MKSLVTSTFIVILGLVSAVMIGFGPDFLMENRGYDEEQVGLSNQIIIKFSHVIAENTPKGLTIERFSQLVKEKTNGRVEVQVFPNSILHTEKTEMTALQNGEIQMIAPAFSYLSNTIPEWAVLDLPYLFRSQEDVETVFNGEIGQILFDKLEDSDMKGLAFWASGFKQVTANRPLIMPSDFVGQRLRIIPGNVIEAQFRTLQAIPVGSSFNELYSMLAAGKVDGEENTISNVYTKRLYQVQKHMTISNHSYLGYTVVINKTFWNNLPADIQQAISEAMQEATAYNNQLAVSMNDKQLRLLQENGGMHIHIQTAEERAAWIEALQPVYDQFAPSIGEPLMQKIRELHQRR</sequence>
<dbReference type="PIRSF" id="PIRSF006470">
    <property type="entry name" value="DctB"/>
    <property type="match status" value="1"/>
</dbReference>
<organism evidence="4 5">
    <name type="scientific">Brevibacillus formosus</name>
    <dbReference type="NCBI Taxonomy" id="54913"/>
    <lineage>
        <taxon>Bacteria</taxon>
        <taxon>Bacillati</taxon>
        <taxon>Bacillota</taxon>
        <taxon>Bacilli</taxon>
        <taxon>Bacillales</taxon>
        <taxon>Paenibacillaceae</taxon>
        <taxon>Brevibacillus</taxon>
    </lineage>
</organism>
<name>A0A220MBR8_9BACL</name>
<evidence type="ECO:0000313" key="4">
    <source>
        <dbReference type="EMBL" id="ASJ52343.1"/>
    </source>
</evidence>
<proteinExistence type="inferred from homology"/>
<dbReference type="InterPro" id="IPR004682">
    <property type="entry name" value="TRAP_DctP"/>
</dbReference>
<dbReference type="PANTHER" id="PTHR33376">
    <property type="match status" value="1"/>
</dbReference>
<protein>
    <submittedName>
        <fullName evidence="4">C4-dicarboxylate ABC transporter</fullName>
    </submittedName>
</protein>
<dbReference type="GO" id="GO:0055085">
    <property type="term" value="P:transmembrane transport"/>
    <property type="evidence" value="ECO:0007669"/>
    <property type="project" value="InterPro"/>
</dbReference>
<keyword evidence="3" id="KW-0732">Signal</keyword>
<keyword evidence="2" id="KW-0813">Transport</keyword>
<dbReference type="GO" id="GO:0030288">
    <property type="term" value="C:outer membrane-bounded periplasmic space"/>
    <property type="evidence" value="ECO:0007669"/>
    <property type="project" value="InterPro"/>
</dbReference>